<gene>
    <name evidence="2" type="ORF">PRECH8_20190</name>
</gene>
<accession>A0A916VG98</accession>
<dbReference type="InterPro" id="IPR015005">
    <property type="entry name" value="DUF1854"/>
</dbReference>
<comment type="caution">
    <text evidence="2">The sequence shown here is derived from an EMBL/GenBank/DDBJ whole genome shotgun (WGS) entry which is preliminary data.</text>
</comment>
<sequence>MELIYLTQDNAQFWETEGHLLAVRVQEEEYPVVYLHCSFPHTSKEEYISVRTSENAEVGLIRCLSAFPEETAELLRKHMRLRYFAPSIERILEIKEEFGYSFWSVETSAGLCRFTVGRGTNVRMVSSKKVLITDVDGNRFQIEDISNLSAKEYRMLEMFL</sequence>
<evidence type="ECO:0000313" key="3">
    <source>
        <dbReference type="Proteomes" id="UP000654993"/>
    </source>
</evidence>
<dbReference type="RefSeq" id="WP_200966961.1">
    <property type="nucleotide sequence ID" value="NZ_BMAQ01000026.1"/>
</dbReference>
<reference evidence="2" key="2">
    <citation type="journal article" date="2021" name="Data Brief">
        <title>Draft genome sequence data of the facultative, thermophilic, xylanolytic bacterium Paenibacillus sp. strain DA-C8.</title>
        <authorList>
            <person name="Chhe C."/>
            <person name="Uke A."/>
            <person name="Baramee S."/>
            <person name="Ungkulpasvich U."/>
            <person name="Tachaapaikoon C."/>
            <person name="Pason P."/>
            <person name="Waeonukul R."/>
            <person name="Ratanakhanokchai K."/>
            <person name="Kosugi A."/>
        </authorList>
    </citation>
    <scope>NUCLEOTIDE SEQUENCE</scope>
    <source>
        <strain evidence="2">DA-C8</strain>
    </source>
</reference>
<feature type="domain" description="DUF1854" evidence="1">
    <location>
        <begin position="37"/>
        <end position="158"/>
    </location>
</feature>
<dbReference type="AlphaFoldDB" id="A0A916VG98"/>
<keyword evidence="3" id="KW-1185">Reference proteome</keyword>
<organism evidence="2 3">
    <name type="scientific">Insulibacter thermoxylanivorax</name>
    <dbReference type="NCBI Taxonomy" id="2749268"/>
    <lineage>
        <taxon>Bacteria</taxon>
        <taxon>Bacillati</taxon>
        <taxon>Bacillota</taxon>
        <taxon>Bacilli</taxon>
        <taxon>Bacillales</taxon>
        <taxon>Paenibacillaceae</taxon>
        <taxon>Insulibacter</taxon>
    </lineage>
</organism>
<evidence type="ECO:0000259" key="1">
    <source>
        <dbReference type="Pfam" id="PF08909"/>
    </source>
</evidence>
<evidence type="ECO:0000313" key="2">
    <source>
        <dbReference type="EMBL" id="GFR38723.1"/>
    </source>
</evidence>
<dbReference type="Pfam" id="PF08909">
    <property type="entry name" value="DUF1854"/>
    <property type="match status" value="1"/>
</dbReference>
<dbReference type="EMBL" id="BMAQ01000026">
    <property type="protein sequence ID" value="GFR38723.1"/>
    <property type="molecule type" value="Genomic_DNA"/>
</dbReference>
<name>A0A916VG98_9BACL</name>
<proteinExistence type="predicted"/>
<dbReference type="Proteomes" id="UP000654993">
    <property type="component" value="Unassembled WGS sequence"/>
</dbReference>
<reference evidence="2" key="1">
    <citation type="submission" date="2020-08" db="EMBL/GenBank/DDBJ databases">
        <authorList>
            <person name="Uke A."/>
            <person name="Chhe C."/>
            <person name="Baramee S."/>
            <person name="Kosugi A."/>
        </authorList>
    </citation>
    <scope>NUCLEOTIDE SEQUENCE</scope>
    <source>
        <strain evidence="2">DA-C8</strain>
    </source>
</reference>
<protein>
    <recommendedName>
        <fullName evidence="1">DUF1854 domain-containing protein</fullName>
    </recommendedName>
</protein>